<dbReference type="Gene3D" id="2.40.10.220">
    <property type="entry name" value="predicted glycosyltransferase like domains"/>
    <property type="match status" value="1"/>
</dbReference>
<proteinExistence type="predicted"/>
<organism evidence="2">
    <name type="scientific">hydrothermal vent metagenome</name>
    <dbReference type="NCBI Taxonomy" id="652676"/>
    <lineage>
        <taxon>unclassified sequences</taxon>
        <taxon>metagenomes</taxon>
        <taxon>ecological metagenomes</taxon>
    </lineage>
</organism>
<accession>A0A3B0RQ48</accession>
<dbReference type="EMBL" id="UOEE01000116">
    <property type="protein sequence ID" value="VAV90726.1"/>
    <property type="molecule type" value="Genomic_DNA"/>
</dbReference>
<dbReference type="InterPro" id="IPR009875">
    <property type="entry name" value="PilZ_domain"/>
</dbReference>
<feature type="domain" description="PilZ" evidence="1">
    <location>
        <begin position="20"/>
        <end position="105"/>
    </location>
</feature>
<protein>
    <recommendedName>
        <fullName evidence="1">PilZ domain-containing protein</fullName>
    </recommendedName>
</protein>
<name>A0A3B0RQ48_9ZZZZ</name>
<sequence length="204" mass="22939">MRPEKLDKRRSRIVARLAADRRHFARGKLSLNGRYLAENGWEYQCKIIDMSPGGILLTSDFLPAISEQVVLLIEQIGRVQGEIVRHTDDGYAVSVRTTSRKKSHLASKLTWLINAERLGLEDDRATERKTHSGKVYLELRDGTRFQADAIDLSMTGMAILSKEHICLGERVKVGRLNGTVTRLLATGFAVRFDPPEPEPKTSVE</sequence>
<evidence type="ECO:0000259" key="1">
    <source>
        <dbReference type="Pfam" id="PF07238"/>
    </source>
</evidence>
<gene>
    <name evidence="2" type="ORF">MNBD_ALPHA06-642</name>
</gene>
<dbReference type="AlphaFoldDB" id="A0A3B0RQ48"/>
<reference evidence="2" key="1">
    <citation type="submission" date="2018-06" db="EMBL/GenBank/DDBJ databases">
        <authorList>
            <person name="Zhirakovskaya E."/>
        </authorList>
    </citation>
    <scope>NUCLEOTIDE SEQUENCE</scope>
</reference>
<dbReference type="Pfam" id="PF07238">
    <property type="entry name" value="PilZ"/>
    <property type="match status" value="1"/>
</dbReference>
<dbReference type="GO" id="GO:0035438">
    <property type="term" value="F:cyclic-di-GMP binding"/>
    <property type="evidence" value="ECO:0007669"/>
    <property type="project" value="InterPro"/>
</dbReference>
<dbReference type="SUPFAM" id="SSF141371">
    <property type="entry name" value="PilZ domain-like"/>
    <property type="match status" value="2"/>
</dbReference>
<evidence type="ECO:0000313" key="2">
    <source>
        <dbReference type="EMBL" id="VAV90726.1"/>
    </source>
</evidence>